<evidence type="ECO:0000259" key="2">
    <source>
        <dbReference type="PROSITE" id="PS51819"/>
    </source>
</evidence>
<dbReference type="SUPFAM" id="SSF54593">
    <property type="entry name" value="Glyoxalase/Bleomycin resistance protein/Dihydroxybiphenyl dioxygenase"/>
    <property type="match status" value="1"/>
</dbReference>
<feature type="compositionally biased region" description="Polar residues" evidence="1">
    <location>
        <begin position="11"/>
        <end position="20"/>
    </location>
</feature>
<dbReference type="RefSeq" id="WP_341374175.1">
    <property type="nucleotide sequence ID" value="NZ_JBBUTF010000008.1"/>
</dbReference>
<evidence type="ECO:0000256" key="1">
    <source>
        <dbReference type="SAM" id="MobiDB-lite"/>
    </source>
</evidence>
<name>A0ABU9B9I6_9BURK</name>
<comment type="caution">
    <text evidence="3">The sequence shown here is derived from an EMBL/GenBank/DDBJ whole genome shotgun (WGS) entry which is preliminary data.</text>
</comment>
<dbReference type="EMBL" id="JBBUTF010000008">
    <property type="protein sequence ID" value="MEK8026391.1"/>
    <property type="molecule type" value="Genomic_DNA"/>
</dbReference>
<dbReference type="PANTHER" id="PTHR33993:SF2">
    <property type="entry name" value="VOC DOMAIN-CONTAINING PROTEIN"/>
    <property type="match status" value="1"/>
</dbReference>
<dbReference type="InterPro" id="IPR037523">
    <property type="entry name" value="VOC_core"/>
</dbReference>
<reference evidence="3 4" key="1">
    <citation type="submission" date="2024-04" db="EMBL/GenBank/DDBJ databases">
        <title>Novel species of the genus Ideonella isolated from streams.</title>
        <authorList>
            <person name="Lu H."/>
        </authorList>
    </citation>
    <scope>NUCLEOTIDE SEQUENCE [LARGE SCALE GENOMIC DNA]</scope>
    <source>
        <strain evidence="3 4">BYS139W</strain>
    </source>
</reference>
<dbReference type="Pfam" id="PF00903">
    <property type="entry name" value="Glyoxalase"/>
    <property type="match status" value="1"/>
</dbReference>
<evidence type="ECO:0000313" key="3">
    <source>
        <dbReference type="EMBL" id="MEK8026391.1"/>
    </source>
</evidence>
<sequence length="141" mass="14597">MTAVTPALSDATPTSTAPAGSSALSWFEIPVADLDRAERFYTAVLQAPLRRQVMGPCTLAVLPYARPGTGGALFLGPALQPSARGSLVYLSVGPDLDSATARALAAGAQLLQPRVDLPEGMGSFVHLSDSEGNRIGLHALR</sequence>
<proteinExistence type="predicted"/>
<gene>
    <name evidence="3" type="ORF">AACH11_10520</name>
</gene>
<dbReference type="Proteomes" id="UP001368500">
    <property type="component" value="Unassembled WGS sequence"/>
</dbReference>
<organism evidence="3 4">
    <name type="scientific">Pseudaquabacterium rugosum</name>
    <dbReference type="NCBI Taxonomy" id="2984194"/>
    <lineage>
        <taxon>Bacteria</taxon>
        <taxon>Pseudomonadati</taxon>
        <taxon>Pseudomonadota</taxon>
        <taxon>Betaproteobacteria</taxon>
        <taxon>Burkholderiales</taxon>
        <taxon>Sphaerotilaceae</taxon>
        <taxon>Pseudaquabacterium</taxon>
    </lineage>
</organism>
<keyword evidence="4" id="KW-1185">Reference proteome</keyword>
<protein>
    <submittedName>
        <fullName evidence="3">VOC family protein</fullName>
    </submittedName>
</protein>
<dbReference type="InterPro" id="IPR029068">
    <property type="entry name" value="Glyas_Bleomycin-R_OHBP_Dase"/>
</dbReference>
<dbReference type="InterPro" id="IPR004360">
    <property type="entry name" value="Glyas_Fos-R_dOase_dom"/>
</dbReference>
<feature type="region of interest" description="Disordered" evidence="1">
    <location>
        <begin position="1"/>
        <end position="20"/>
    </location>
</feature>
<accession>A0ABU9B9I6</accession>
<dbReference type="InterPro" id="IPR052164">
    <property type="entry name" value="Anthracycline_SecMetBiosynth"/>
</dbReference>
<dbReference type="Gene3D" id="3.10.180.10">
    <property type="entry name" value="2,3-Dihydroxybiphenyl 1,2-Dioxygenase, domain 1"/>
    <property type="match status" value="1"/>
</dbReference>
<feature type="domain" description="VOC" evidence="2">
    <location>
        <begin position="23"/>
        <end position="140"/>
    </location>
</feature>
<evidence type="ECO:0000313" key="4">
    <source>
        <dbReference type="Proteomes" id="UP001368500"/>
    </source>
</evidence>
<dbReference type="PROSITE" id="PS51819">
    <property type="entry name" value="VOC"/>
    <property type="match status" value="1"/>
</dbReference>
<dbReference type="PANTHER" id="PTHR33993">
    <property type="entry name" value="GLYOXALASE-RELATED"/>
    <property type="match status" value="1"/>
</dbReference>